<accession>A0A6V7QCT3</accession>
<proteinExistence type="predicted"/>
<evidence type="ECO:0000256" key="1">
    <source>
        <dbReference type="SAM" id="MobiDB-lite"/>
    </source>
</evidence>
<dbReference type="EMBL" id="LR862135">
    <property type="protein sequence ID" value="CAD1840666.1"/>
    <property type="molecule type" value="Genomic_DNA"/>
</dbReference>
<evidence type="ECO:0000313" key="2">
    <source>
        <dbReference type="EMBL" id="CAD1840666.1"/>
    </source>
</evidence>
<gene>
    <name evidence="2" type="ORF">CB5_LOCUS23877</name>
</gene>
<name>A0A6V7QCT3_ANACO</name>
<sequence>MFGQARGLIGEDDIVYDRIGALGSAIRRACAKILRKQAEIVQIPVARGEQAQKSTIWGLTISPPLSPDVLVRLRLTSTRRCETHLASPSSRPGSAETHLTLPAGNWL</sequence>
<dbReference type="AlphaFoldDB" id="A0A6V7QCT3"/>
<feature type="region of interest" description="Disordered" evidence="1">
    <location>
        <begin position="83"/>
        <end position="107"/>
    </location>
</feature>
<reference evidence="2" key="1">
    <citation type="submission" date="2020-07" db="EMBL/GenBank/DDBJ databases">
        <authorList>
            <person name="Lin J."/>
        </authorList>
    </citation>
    <scope>NUCLEOTIDE SEQUENCE</scope>
</reference>
<organism evidence="2">
    <name type="scientific">Ananas comosus var. bracteatus</name>
    <name type="common">red pineapple</name>
    <dbReference type="NCBI Taxonomy" id="296719"/>
    <lineage>
        <taxon>Eukaryota</taxon>
        <taxon>Viridiplantae</taxon>
        <taxon>Streptophyta</taxon>
        <taxon>Embryophyta</taxon>
        <taxon>Tracheophyta</taxon>
        <taxon>Spermatophyta</taxon>
        <taxon>Magnoliopsida</taxon>
        <taxon>Liliopsida</taxon>
        <taxon>Poales</taxon>
        <taxon>Bromeliaceae</taxon>
        <taxon>Bromelioideae</taxon>
        <taxon>Ananas</taxon>
    </lineage>
</organism>
<protein>
    <submittedName>
        <fullName evidence="2">Uncharacterized protein</fullName>
    </submittedName>
</protein>